<reference evidence="1" key="2">
    <citation type="journal article" date="2022" name="Microbiol. Resour. Announc.">
        <title>Metagenome Sequencing to Explore Phylogenomics of Terrestrial Cyanobacteria.</title>
        <authorList>
            <person name="Ward R.D."/>
            <person name="Stajich J.E."/>
            <person name="Johansen J.R."/>
            <person name="Huntemann M."/>
            <person name="Clum A."/>
            <person name="Foster B."/>
            <person name="Foster B."/>
            <person name="Roux S."/>
            <person name="Palaniappan K."/>
            <person name="Varghese N."/>
            <person name="Mukherjee S."/>
            <person name="Reddy T.B.K."/>
            <person name="Daum C."/>
            <person name="Copeland A."/>
            <person name="Chen I.A."/>
            <person name="Ivanova N.N."/>
            <person name="Kyrpides N.C."/>
            <person name="Shapiro N."/>
            <person name="Eloe-Fadrosh E.A."/>
            <person name="Pietrasiak N."/>
        </authorList>
    </citation>
    <scope>NUCLEOTIDE SEQUENCE</scope>
    <source>
        <strain evidence="1">GSE-NOS-MK-12-04C</strain>
    </source>
</reference>
<dbReference type="InterPro" id="IPR035093">
    <property type="entry name" value="RelE/ParE_toxin_dom_sf"/>
</dbReference>
<comment type="caution">
    <text evidence="1">The sequence shown here is derived from an EMBL/GenBank/DDBJ whole genome shotgun (WGS) entry which is preliminary data.</text>
</comment>
<protein>
    <submittedName>
        <fullName evidence="1">Type II toxin-antitoxin system RelE/ParE family toxin</fullName>
    </submittedName>
</protein>
<gene>
    <name evidence="1" type="ORF">KME60_34750</name>
</gene>
<dbReference type="Proteomes" id="UP000729701">
    <property type="component" value="Unassembled WGS sequence"/>
</dbReference>
<evidence type="ECO:0000313" key="2">
    <source>
        <dbReference type="Proteomes" id="UP000729701"/>
    </source>
</evidence>
<organism evidence="1 2">
    <name type="scientific">Cyanomargarita calcarea GSE-NOS-MK-12-04C</name>
    <dbReference type="NCBI Taxonomy" id="2839659"/>
    <lineage>
        <taxon>Bacteria</taxon>
        <taxon>Bacillati</taxon>
        <taxon>Cyanobacteriota</taxon>
        <taxon>Cyanophyceae</taxon>
        <taxon>Nostocales</taxon>
        <taxon>Cyanomargaritaceae</taxon>
        <taxon>Cyanomargarita</taxon>
    </lineage>
</organism>
<name>A0A951QZD0_9CYAN</name>
<evidence type="ECO:0000313" key="1">
    <source>
        <dbReference type="EMBL" id="MBW4672442.1"/>
    </source>
</evidence>
<dbReference type="EMBL" id="JAHHGZ010000079">
    <property type="protein sequence ID" value="MBW4672442.1"/>
    <property type="molecule type" value="Genomic_DNA"/>
</dbReference>
<dbReference type="Gene3D" id="3.30.2310.20">
    <property type="entry name" value="RelE-like"/>
    <property type="match status" value="1"/>
</dbReference>
<sequence length="53" mass="6022">MGRSFDYLAPSLKGFAVGNYIIFYRPIESGIEVERVLNGYRDLDALFSENDDS</sequence>
<reference evidence="1" key="1">
    <citation type="submission" date="2021-05" db="EMBL/GenBank/DDBJ databases">
        <authorList>
            <person name="Pietrasiak N."/>
            <person name="Ward R."/>
            <person name="Stajich J.E."/>
            <person name="Kurbessoian T."/>
        </authorList>
    </citation>
    <scope>NUCLEOTIDE SEQUENCE</scope>
    <source>
        <strain evidence="1">GSE-NOS-MK-12-04C</strain>
    </source>
</reference>
<accession>A0A951QZD0</accession>
<proteinExistence type="predicted"/>
<dbReference type="AlphaFoldDB" id="A0A951QZD0"/>